<reference evidence="1 2" key="1">
    <citation type="submission" date="2023-03" db="EMBL/GenBank/DDBJ databases">
        <authorList>
            <person name="Kaur S."/>
            <person name="Espinosa-Saiz D."/>
            <person name="Velazquez E."/>
            <person name="Menendez E."/>
            <person name="diCenzo G.C."/>
        </authorList>
    </citation>
    <scope>NUCLEOTIDE SEQUENCE [LARGE SCALE GENOMIC DNA]</scope>
    <source>
        <strain evidence="1 2">LMG 27395</strain>
    </source>
</reference>
<proteinExistence type="predicted"/>
<dbReference type="RefSeq" id="WP_280733725.1">
    <property type="nucleotide sequence ID" value="NZ_CP120368.1"/>
</dbReference>
<evidence type="ECO:0000313" key="2">
    <source>
        <dbReference type="Proteomes" id="UP001235547"/>
    </source>
</evidence>
<protein>
    <submittedName>
        <fullName evidence="1">DUF2267 domain-containing protein</fullName>
    </submittedName>
</protein>
<organism evidence="1 2">
    <name type="scientific">Sinorhizobium numidicum</name>
    <dbReference type="NCBI Taxonomy" id="680248"/>
    <lineage>
        <taxon>Bacteria</taxon>
        <taxon>Pseudomonadati</taxon>
        <taxon>Pseudomonadota</taxon>
        <taxon>Alphaproteobacteria</taxon>
        <taxon>Hyphomicrobiales</taxon>
        <taxon>Rhizobiaceae</taxon>
        <taxon>Sinorhizobium/Ensifer group</taxon>
        <taxon>Sinorhizobium</taxon>
    </lineage>
</organism>
<dbReference type="EMBL" id="CP120371">
    <property type="protein sequence ID" value="WEX82957.1"/>
    <property type="molecule type" value="Genomic_DNA"/>
</dbReference>
<keyword evidence="2" id="KW-1185">Reference proteome</keyword>
<dbReference type="Proteomes" id="UP001235547">
    <property type="component" value="Chromosome 1"/>
</dbReference>
<sequence length="148" mass="16560">MSATGLDVFDKTLQTTNIWLGEIMEQHGPDRKLAWHMLSVVLRALRDRLPPEVAAHLGAELPLLVRGAYYDQFRPFHRPEKATRSVDEFLAIIADGLKDSRPVNPAEAAKSVFRVLARHIDLGQSAKVRDTLPKEIRALWPDSVGASE</sequence>
<dbReference type="Gene3D" id="1.10.490.110">
    <property type="entry name" value="Uncharacterized conserved protein DUF2267"/>
    <property type="match status" value="1"/>
</dbReference>
<accession>A0ABY8CXX9</accession>
<gene>
    <name evidence="1" type="ORF">PYH38_005305</name>
</gene>
<dbReference type="Pfam" id="PF10025">
    <property type="entry name" value="DUF2267"/>
    <property type="match status" value="1"/>
</dbReference>
<evidence type="ECO:0000313" key="1">
    <source>
        <dbReference type="EMBL" id="WEX82957.1"/>
    </source>
</evidence>
<dbReference type="InterPro" id="IPR018727">
    <property type="entry name" value="DUF2267"/>
</dbReference>
<name>A0ABY8CXX9_9HYPH</name>
<dbReference type="InterPro" id="IPR038282">
    <property type="entry name" value="DUF2267_sf"/>
</dbReference>